<evidence type="ECO:0000256" key="2">
    <source>
        <dbReference type="ARBA" id="ARBA00022448"/>
    </source>
</evidence>
<protein>
    <recommendedName>
        <fullName evidence="8">Permease IIC component</fullName>
    </recommendedName>
</protein>
<name>A0A0A0IH33_CLOBO</name>
<dbReference type="InterPro" id="IPR004501">
    <property type="entry name" value="PTS_EIIC_3"/>
</dbReference>
<evidence type="ECO:0000313" key="12">
    <source>
        <dbReference type="Proteomes" id="UP000030014"/>
    </source>
</evidence>
<keyword evidence="3 8" id="KW-1003">Cell membrane</keyword>
<keyword evidence="6 9" id="KW-1133">Transmembrane helix</keyword>
<keyword evidence="5 9" id="KW-0812">Transmembrane</keyword>
<proteinExistence type="predicted"/>
<feature type="transmembrane region" description="Helical" evidence="9">
    <location>
        <begin position="73"/>
        <end position="94"/>
    </location>
</feature>
<dbReference type="InterPro" id="IPR003352">
    <property type="entry name" value="PTS_EIIC"/>
</dbReference>
<accession>A0A0A0IH33</accession>
<dbReference type="Pfam" id="PF02378">
    <property type="entry name" value="PTS_EIIC"/>
    <property type="match status" value="1"/>
</dbReference>
<dbReference type="EMBL" id="JDRY01000027">
    <property type="protein sequence ID" value="KGM99903.1"/>
    <property type="molecule type" value="Genomic_DNA"/>
</dbReference>
<dbReference type="InterPro" id="IPR051088">
    <property type="entry name" value="PTS_Sugar-EIIC/EIIB"/>
</dbReference>
<comment type="caution">
    <text evidence="11">The sequence shown here is derived from an EMBL/GenBank/DDBJ whole genome shotgun (WGS) entry which is preliminary data.</text>
</comment>
<keyword evidence="7 8" id="KW-0472">Membrane</keyword>
<feature type="transmembrane region" description="Helical" evidence="9">
    <location>
        <begin position="387"/>
        <end position="407"/>
    </location>
</feature>
<feature type="transmembrane region" description="Helical" evidence="9">
    <location>
        <begin position="136"/>
        <end position="155"/>
    </location>
</feature>
<keyword evidence="2 8" id="KW-0813">Transport</keyword>
<dbReference type="NCBIfam" id="TIGR00410">
    <property type="entry name" value="lacE"/>
    <property type="match status" value="1"/>
</dbReference>
<evidence type="ECO:0000256" key="9">
    <source>
        <dbReference type="SAM" id="Phobius"/>
    </source>
</evidence>
<feature type="transmembrane region" description="Helical" evidence="9">
    <location>
        <begin position="352"/>
        <end position="375"/>
    </location>
</feature>
<dbReference type="GO" id="GO:0009401">
    <property type="term" value="P:phosphoenolpyruvate-dependent sugar phosphotransferase system"/>
    <property type="evidence" value="ECO:0007669"/>
    <property type="project" value="InterPro"/>
</dbReference>
<evidence type="ECO:0000313" key="11">
    <source>
        <dbReference type="EMBL" id="KGM99903.1"/>
    </source>
</evidence>
<feature type="transmembrane region" description="Helical" evidence="9">
    <location>
        <begin position="215"/>
        <end position="238"/>
    </location>
</feature>
<feature type="transmembrane region" description="Helical" evidence="9">
    <location>
        <begin position="101"/>
        <end position="120"/>
    </location>
</feature>
<dbReference type="PANTHER" id="PTHR33989:SF11">
    <property type="entry name" value="LICHENAN PERMEASE IIC COMPONENT"/>
    <property type="match status" value="1"/>
</dbReference>
<evidence type="ECO:0000256" key="6">
    <source>
        <dbReference type="ARBA" id="ARBA00022989"/>
    </source>
</evidence>
<feature type="transmembrane region" description="Helical" evidence="9">
    <location>
        <begin position="283"/>
        <end position="303"/>
    </location>
</feature>
<feature type="transmembrane region" description="Helical" evidence="9">
    <location>
        <begin position="323"/>
        <end position="345"/>
    </location>
</feature>
<gene>
    <name evidence="11" type="ORF">Z955_05515</name>
</gene>
<dbReference type="AlphaFoldDB" id="A0A0A0IH33"/>
<dbReference type="PANTHER" id="PTHR33989">
    <property type="match status" value="1"/>
</dbReference>
<evidence type="ECO:0000256" key="5">
    <source>
        <dbReference type="ARBA" id="ARBA00022692"/>
    </source>
</evidence>
<dbReference type="PIRSF" id="PIRSF006351">
    <property type="entry name" value="PTS_EIIC-Cellobiose"/>
    <property type="match status" value="1"/>
</dbReference>
<evidence type="ECO:0000259" key="10">
    <source>
        <dbReference type="PROSITE" id="PS51105"/>
    </source>
</evidence>
<dbReference type="InterPro" id="IPR004796">
    <property type="entry name" value="PTS_IIC_cello"/>
</dbReference>
<feature type="transmembrane region" description="Helical" evidence="9">
    <location>
        <begin position="32"/>
        <end position="53"/>
    </location>
</feature>
<dbReference type="GO" id="GO:1901264">
    <property type="term" value="P:carbohydrate derivative transport"/>
    <property type="evidence" value="ECO:0007669"/>
    <property type="project" value="TreeGrafter"/>
</dbReference>
<dbReference type="PROSITE" id="PS51105">
    <property type="entry name" value="PTS_EIIC_TYPE_3"/>
    <property type="match status" value="1"/>
</dbReference>
<dbReference type="Proteomes" id="UP000030014">
    <property type="component" value="Unassembled WGS sequence"/>
</dbReference>
<comment type="function">
    <text evidence="8">The phosphoenolpyruvate-dependent sugar phosphotransferase system (PTS), a major carbohydrate active -transport system, catalyzes the phosphorylation of incoming sugar substrates concomitant with their translocation across the cell membrane.</text>
</comment>
<feature type="transmembrane region" description="Helical" evidence="9">
    <location>
        <begin position="175"/>
        <end position="195"/>
    </location>
</feature>
<sequence>MNNFLERLQAKIAPTAMKVGNQRHLLSIRDGIMAAMPLIIIGSIFLVLGNLPFDGYNDWLVGHGHLDAWLGKIVNGSFGIMGLIASFSVAYSLAKSYKVDGVSAGVISLSCFLISTPNIISDKAEGIPMELMGSKGLFAAMVIGMISAEIFRKFVQKNIVIKMPEAVPPAVSQSFVALIPGTLIIALFGILYKVLGVVDIGSIHDLISFILGKPLGLLGSTLIGTIISIALNSVLWMFGIHGGSIVNSIMQPMWLMNTDANRIAWQAGKELPNIITQPFIDNFVYIGGSGATLALVALAFFIAKGKQTKMIGKLALVPGIFNINEPAMFGLPVVMNLLLFIPFILTPMVNSIITYCAMASGLVMKTVGISVAWTMPPVISGYLATGGHISGALLHVVLIIIDIIIYYPFFKMLDKREVNSEL</sequence>
<feature type="domain" description="PTS EIIC type-3" evidence="10">
    <location>
        <begin position="8"/>
        <end position="409"/>
    </location>
</feature>
<comment type="subcellular location">
    <subcellularLocation>
        <location evidence="1">Cell membrane</location>
        <topology evidence="1">Multi-pass membrane protein</topology>
    </subcellularLocation>
</comment>
<evidence type="ECO:0000256" key="3">
    <source>
        <dbReference type="ARBA" id="ARBA00022475"/>
    </source>
</evidence>
<dbReference type="NCBIfam" id="TIGR00359">
    <property type="entry name" value="cello_pts_IIC"/>
    <property type="match status" value="1"/>
</dbReference>
<evidence type="ECO:0000256" key="1">
    <source>
        <dbReference type="ARBA" id="ARBA00004651"/>
    </source>
</evidence>
<keyword evidence="4 8" id="KW-0762">Sugar transport</keyword>
<organism evidence="11 12">
    <name type="scientific">Clostridium botulinum C/D str. DC5</name>
    <dbReference type="NCBI Taxonomy" id="1443128"/>
    <lineage>
        <taxon>Bacteria</taxon>
        <taxon>Bacillati</taxon>
        <taxon>Bacillota</taxon>
        <taxon>Clostridia</taxon>
        <taxon>Eubacteriales</taxon>
        <taxon>Clostridiaceae</taxon>
        <taxon>Clostridium</taxon>
    </lineage>
</organism>
<dbReference type="GO" id="GO:0008982">
    <property type="term" value="F:protein-N(PI)-phosphohistidine-sugar phosphotransferase activity"/>
    <property type="evidence" value="ECO:0007669"/>
    <property type="project" value="UniProtKB-UniRule"/>
</dbReference>
<dbReference type="GO" id="GO:0005886">
    <property type="term" value="C:plasma membrane"/>
    <property type="evidence" value="ECO:0007669"/>
    <property type="project" value="UniProtKB-SubCell"/>
</dbReference>
<reference evidence="11 12" key="1">
    <citation type="submission" date="2014-01" db="EMBL/GenBank/DDBJ databases">
        <title>Plasmidome dynamics in the species complex Clostridium novyi sensu lato converts strains of independent lineages into distinctly different pathogens.</title>
        <authorList>
            <person name="Skarin H."/>
            <person name="Segerman B."/>
        </authorList>
    </citation>
    <scope>NUCLEOTIDE SEQUENCE [LARGE SCALE GENOMIC DNA]</scope>
    <source>
        <strain evidence="11 12">DC5</strain>
    </source>
</reference>
<evidence type="ECO:0000256" key="8">
    <source>
        <dbReference type="PIRNR" id="PIRNR006351"/>
    </source>
</evidence>
<evidence type="ECO:0000256" key="7">
    <source>
        <dbReference type="ARBA" id="ARBA00023136"/>
    </source>
</evidence>
<evidence type="ECO:0000256" key="4">
    <source>
        <dbReference type="ARBA" id="ARBA00022597"/>
    </source>
</evidence>